<evidence type="ECO:0000256" key="1">
    <source>
        <dbReference type="ARBA" id="ARBA00022574"/>
    </source>
</evidence>
<dbReference type="SUPFAM" id="SSF52540">
    <property type="entry name" value="P-loop containing nucleoside triphosphate hydrolases"/>
    <property type="match status" value="1"/>
</dbReference>
<reference evidence="5 6" key="1">
    <citation type="journal article" date="2008" name="Nature">
        <title>The genome of Laccaria bicolor provides insights into mycorrhizal symbiosis.</title>
        <authorList>
            <person name="Martin F."/>
            <person name="Aerts A."/>
            <person name="Ahren D."/>
            <person name="Brun A."/>
            <person name="Danchin E.G.J."/>
            <person name="Duchaussoy F."/>
            <person name="Gibon J."/>
            <person name="Kohler A."/>
            <person name="Lindquist E."/>
            <person name="Pereda V."/>
            <person name="Salamov A."/>
            <person name="Shapiro H.J."/>
            <person name="Wuyts J."/>
            <person name="Blaudez D."/>
            <person name="Buee M."/>
            <person name="Brokstein P."/>
            <person name="Canbaeck B."/>
            <person name="Cohen D."/>
            <person name="Courty P.E."/>
            <person name="Coutinho P.M."/>
            <person name="Delaruelle C."/>
            <person name="Detter J.C."/>
            <person name="Deveau A."/>
            <person name="DiFazio S."/>
            <person name="Duplessis S."/>
            <person name="Fraissinet-Tachet L."/>
            <person name="Lucic E."/>
            <person name="Frey-Klett P."/>
            <person name="Fourrey C."/>
            <person name="Feussner I."/>
            <person name="Gay G."/>
            <person name="Grimwood J."/>
            <person name="Hoegger P.J."/>
            <person name="Jain P."/>
            <person name="Kilaru S."/>
            <person name="Labbe J."/>
            <person name="Lin Y.C."/>
            <person name="Legue V."/>
            <person name="Le Tacon F."/>
            <person name="Marmeisse R."/>
            <person name="Melayah D."/>
            <person name="Montanini B."/>
            <person name="Muratet M."/>
            <person name="Nehls U."/>
            <person name="Niculita-Hirzel H."/>
            <person name="Oudot-Le Secq M.P."/>
            <person name="Peter M."/>
            <person name="Quesneville H."/>
            <person name="Rajashekar B."/>
            <person name="Reich M."/>
            <person name="Rouhier N."/>
            <person name="Schmutz J."/>
            <person name="Yin T."/>
            <person name="Chalot M."/>
            <person name="Henrissat B."/>
            <person name="Kuees U."/>
            <person name="Lucas S."/>
            <person name="Van de Peer Y."/>
            <person name="Podila G.K."/>
            <person name="Polle A."/>
            <person name="Pukkila P.J."/>
            <person name="Richardson P.M."/>
            <person name="Rouze P."/>
            <person name="Sanders I.R."/>
            <person name="Stajich J.E."/>
            <person name="Tunlid A."/>
            <person name="Tuskan G."/>
            <person name="Grigoriev I.V."/>
        </authorList>
    </citation>
    <scope>NUCLEOTIDE SEQUENCE [LARGE SCALE GENOMIC DNA]</scope>
    <source>
        <strain evidence="6">S238N-H82 / ATCC MYA-4686</strain>
    </source>
</reference>
<evidence type="ECO:0000256" key="3">
    <source>
        <dbReference type="PROSITE-ProRule" id="PRU00221"/>
    </source>
</evidence>
<dbReference type="PROSITE" id="PS50294">
    <property type="entry name" value="WD_REPEATS_REGION"/>
    <property type="match status" value="6"/>
</dbReference>
<dbReference type="InterPro" id="IPR050349">
    <property type="entry name" value="WD_LIS1/nudF_dynein_reg"/>
</dbReference>
<proteinExistence type="predicted"/>
<feature type="domain" description="Nephrocystin 3-like N-terminal" evidence="4">
    <location>
        <begin position="261"/>
        <end position="413"/>
    </location>
</feature>
<dbReference type="InParanoid" id="B0DYW7"/>
<dbReference type="PROSITE" id="PS00678">
    <property type="entry name" value="WD_REPEATS_1"/>
    <property type="match status" value="1"/>
</dbReference>
<dbReference type="InterPro" id="IPR036322">
    <property type="entry name" value="WD40_repeat_dom_sf"/>
</dbReference>
<feature type="repeat" description="WD" evidence="3">
    <location>
        <begin position="817"/>
        <end position="858"/>
    </location>
</feature>
<feature type="repeat" description="WD" evidence="3">
    <location>
        <begin position="736"/>
        <end position="767"/>
    </location>
</feature>
<feature type="repeat" description="WD" evidence="3">
    <location>
        <begin position="980"/>
        <end position="1021"/>
    </location>
</feature>
<dbReference type="GeneID" id="6084791"/>
<dbReference type="InterPro" id="IPR056884">
    <property type="entry name" value="NPHP3-like_N"/>
</dbReference>
<dbReference type="InterPro" id="IPR020472">
    <property type="entry name" value="WD40_PAC1"/>
</dbReference>
<evidence type="ECO:0000313" key="5">
    <source>
        <dbReference type="EMBL" id="EDR00239.1"/>
    </source>
</evidence>
<dbReference type="InterPro" id="IPR019775">
    <property type="entry name" value="WD40_repeat_CS"/>
</dbReference>
<dbReference type="PROSITE" id="PS50082">
    <property type="entry name" value="WD_REPEATS_2"/>
    <property type="match status" value="8"/>
</dbReference>
<dbReference type="EMBL" id="DS547152">
    <property type="protein sequence ID" value="EDR00239.1"/>
    <property type="molecule type" value="Genomic_DNA"/>
</dbReference>
<dbReference type="KEGG" id="lbc:LACBIDRAFT_334339"/>
<name>B0DYW7_LACBS</name>
<protein>
    <submittedName>
        <fullName evidence="5">Predicted protein</fullName>
    </submittedName>
</protein>
<dbReference type="AlphaFoldDB" id="B0DYW7"/>
<feature type="repeat" description="WD" evidence="3">
    <location>
        <begin position="1023"/>
        <end position="1064"/>
    </location>
</feature>
<keyword evidence="6" id="KW-1185">Reference proteome</keyword>
<gene>
    <name evidence="5" type="ORF">LACBIDRAFT_334339</name>
</gene>
<evidence type="ECO:0000259" key="4">
    <source>
        <dbReference type="Pfam" id="PF24883"/>
    </source>
</evidence>
<dbReference type="OrthoDB" id="538223at2759"/>
<dbReference type="Pfam" id="PF24883">
    <property type="entry name" value="NPHP3_N"/>
    <property type="match status" value="1"/>
</dbReference>
<evidence type="ECO:0000313" key="6">
    <source>
        <dbReference type="Proteomes" id="UP000001194"/>
    </source>
</evidence>
<organism evidence="6">
    <name type="scientific">Laccaria bicolor (strain S238N-H82 / ATCC MYA-4686)</name>
    <name type="common">Bicoloured deceiver</name>
    <name type="synonym">Laccaria laccata var. bicolor</name>
    <dbReference type="NCBI Taxonomy" id="486041"/>
    <lineage>
        <taxon>Eukaryota</taxon>
        <taxon>Fungi</taxon>
        <taxon>Dikarya</taxon>
        <taxon>Basidiomycota</taxon>
        <taxon>Agaricomycotina</taxon>
        <taxon>Agaricomycetes</taxon>
        <taxon>Agaricomycetidae</taxon>
        <taxon>Agaricales</taxon>
        <taxon>Agaricineae</taxon>
        <taxon>Hydnangiaceae</taxon>
        <taxon>Laccaria</taxon>
    </lineage>
</organism>
<dbReference type="Gene3D" id="3.40.50.300">
    <property type="entry name" value="P-loop containing nucleotide triphosphate hydrolases"/>
    <property type="match status" value="1"/>
</dbReference>
<feature type="repeat" description="WD" evidence="3">
    <location>
        <begin position="946"/>
        <end position="978"/>
    </location>
</feature>
<dbReference type="PANTHER" id="PTHR44129">
    <property type="entry name" value="WD REPEAT-CONTAINING PROTEIN POP1"/>
    <property type="match status" value="1"/>
</dbReference>
<dbReference type="Gene3D" id="2.130.10.10">
    <property type="entry name" value="YVTN repeat-like/Quinoprotein amine dehydrogenase"/>
    <property type="match status" value="5"/>
</dbReference>
<keyword evidence="1 3" id="KW-0853">WD repeat</keyword>
<feature type="repeat" description="WD" evidence="3">
    <location>
        <begin position="1066"/>
        <end position="1107"/>
    </location>
</feature>
<dbReference type="RefSeq" id="XP_001889148.1">
    <property type="nucleotide sequence ID" value="XM_001889113.1"/>
</dbReference>
<dbReference type="STRING" id="486041.B0DYW7"/>
<dbReference type="SUPFAM" id="SSF50978">
    <property type="entry name" value="WD40 repeat-like"/>
    <property type="match status" value="2"/>
</dbReference>
<feature type="repeat" description="WD" evidence="3">
    <location>
        <begin position="860"/>
        <end position="901"/>
    </location>
</feature>
<dbReference type="InterPro" id="IPR015943">
    <property type="entry name" value="WD40/YVTN_repeat-like_dom_sf"/>
</dbReference>
<evidence type="ECO:0000256" key="2">
    <source>
        <dbReference type="ARBA" id="ARBA00022737"/>
    </source>
</evidence>
<dbReference type="Pfam" id="PF00400">
    <property type="entry name" value="WD40"/>
    <property type="match status" value="8"/>
</dbReference>
<dbReference type="HOGENOM" id="CLU_000288_6_1_1"/>
<dbReference type="InterPro" id="IPR027417">
    <property type="entry name" value="P-loop_NTPase"/>
</dbReference>
<dbReference type="PRINTS" id="PR00320">
    <property type="entry name" value="GPROTEINBRPT"/>
</dbReference>
<dbReference type="SMART" id="SM00320">
    <property type="entry name" value="WD40"/>
    <property type="match status" value="9"/>
</dbReference>
<dbReference type="CDD" id="cd00200">
    <property type="entry name" value="WD40"/>
    <property type="match status" value="2"/>
</dbReference>
<keyword evidence="2" id="KW-0677">Repeat</keyword>
<sequence>MNTTELNPSTNRRLQAAGGGAGLHALEAVAASDDAFPPLKLAVVKALDIIEIIKKFNSNRRAWAACSDNLTGKFEEITWYTCQFHKDHVPSALQSWLEDLKGALDHLKESVSDIHKQSLRSFPSFSQDTEHIEKFEGKVNEIMSSFHVLWYEKNLQTDSPETAEQLRTTEASQDSATAAQVTVFAGAQDIQMDHSVIIAGQVVHYNNTEELQEKINAMIEESKESHPIPQADKWLQELKAPLHSKPSERCMPGTRVDVLTDIKAWVNDPSMPNILWLSGSPGSGKTTIASTVVASFEHFSGQFFFHRDQTELQNPDNLWRCLALDLAQGNTALKISIAQALEAQKAKVRGLDILMQFEHLIVKPLQEASQSSVKPLLLVIDALDECDSYERLLPSLKSCSQLYKSLKLLVTSRRYPDIQNALKPVGYHIDLHAGDEVSDQTADDLWKYFTTRFLEGANLDASALYLNWPGLEKISFLVEKAAGLFIWAKSAMDFILYKGGDIQGRLEVICSNTGEGTDAIDGLYHHIISAAFQGLRETEKNSLSSVLGSIVIARNPLRSSDLEQLLEVQDALSVISQLSPVLSISESGHLQICHHYFWAIYLQKCSDRALEEKIMVEMEKFLINHLLHWLEIMSLMGAVNHAAHLLLLAETWCKALKPSMSEFASDANQFIMTFFEPISEAAPHIYISALPFAPQNSKISLHFIQHFGKTLTIENGQMKQWPDRCLLKIKTDIGPLAYSPDGRHIVSGSDGGAIHVWDALTGHNIMDFKGHADYTIKIWDALTGQCVMGPLEGHDDWISSVTIRVWDALSGQNITVIFRGSDSIRRVAFSSDGKHILCATGNRIIRLWNALTSHCTLSPLEDDEGSVFTVAFSPNGKHILSRCGDNIIKVWDALTGHTKVDHVRGHEDGIRSVAFSPDGKHIVSGSNDATLRIWDALTGLSVMGPLRGHDAMVTSVAFSPDGRYIASGSHDCTVRVWDALTGHGDLINSVAFSPDGRFIISGSNDRTIRVWDALTGQSIMNPLIGHKGRVNSVAFSPDGRYIVSGSDDKTVRVWDSSTGQSVMDPLKGHYAWVYSVAFSPDGKYIVSGSLDKTIRLWDAVTGHSLGDPFQGHYAAVLSVVFSPDDKTIRLWDCISHFQE</sequence>
<dbReference type="Proteomes" id="UP000001194">
    <property type="component" value="Unassembled WGS sequence"/>
</dbReference>
<accession>B0DYW7</accession>
<feature type="repeat" description="WD" evidence="3">
    <location>
        <begin position="903"/>
        <end position="935"/>
    </location>
</feature>
<dbReference type="InterPro" id="IPR001680">
    <property type="entry name" value="WD40_rpt"/>
</dbReference>